<dbReference type="InterPro" id="IPR007400">
    <property type="entry name" value="PrpF-like"/>
</dbReference>
<dbReference type="PANTHER" id="PTHR43709">
    <property type="entry name" value="ACONITATE ISOMERASE-RELATED"/>
    <property type="match status" value="1"/>
</dbReference>
<evidence type="ECO:0000256" key="2">
    <source>
        <dbReference type="ARBA" id="ARBA00023235"/>
    </source>
</evidence>
<comment type="similarity">
    <text evidence="1">Belongs to the PrpF family.</text>
</comment>
<dbReference type="AlphaFoldDB" id="A0A9D1ULU1"/>
<protein>
    <recommendedName>
        <fullName evidence="5">4-oxalomesaconate tautomerase</fullName>
    </recommendedName>
</protein>
<dbReference type="Proteomes" id="UP000824190">
    <property type="component" value="Unassembled WGS sequence"/>
</dbReference>
<evidence type="ECO:0000313" key="3">
    <source>
        <dbReference type="EMBL" id="HIW92684.1"/>
    </source>
</evidence>
<dbReference type="SUPFAM" id="SSF54506">
    <property type="entry name" value="Diaminopimelate epimerase-like"/>
    <property type="match status" value="2"/>
</dbReference>
<comment type="caution">
    <text evidence="3">The sequence shown here is derived from an EMBL/GenBank/DDBJ whole genome shotgun (WGS) entry which is preliminary data.</text>
</comment>
<dbReference type="EMBL" id="DXGC01000117">
    <property type="protein sequence ID" value="HIW92684.1"/>
    <property type="molecule type" value="Genomic_DNA"/>
</dbReference>
<dbReference type="GO" id="GO:0016853">
    <property type="term" value="F:isomerase activity"/>
    <property type="evidence" value="ECO:0007669"/>
    <property type="project" value="UniProtKB-KW"/>
</dbReference>
<accession>A0A9D1ULU1</accession>
<gene>
    <name evidence="3" type="ORF">H9870_13610</name>
</gene>
<evidence type="ECO:0000313" key="4">
    <source>
        <dbReference type="Proteomes" id="UP000824190"/>
    </source>
</evidence>
<dbReference type="Gene3D" id="3.10.310.10">
    <property type="entry name" value="Diaminopimelate Epimerase, Chain A, domain 1"/>
    <property type="match status" value="2"/>
</dbReference>
<sequence>MTPPLPQTAVPTTLMRGGTSRGPFFLESDLPPVGELRDRVLLAVMGSPHPLQVDGVGGGNPLTSKAGVVALSPEPDIDLDFTFGQLRPESDTVQFTANCGNLLAAVLPFAIERGLITPVGDRTTATIRTTNTGLLASVTVVTPLVEGTDRRFVAYDGDTRIAGVGATSSPVEISFLDTAGSVVGQLLPTGNLTDDLVLPDTRTVSATLIDNGQPLVVLRADELGIAGVEPPHELENEHALKRGLEALRLQAGELMGLGDVSSVSYPKMTLVSPPSGDGVGALSTRSFIPHTVHRSIGVLAAVTVATAACMPGTVAATVAEAGEGRERTLTVEHPSGGFPVHLTFDEHGDVVSSGITRTARNIMVGAVNVSPSVWSPGRTNQKGPAK</sequence>
<evidence type="ECO:0000256" key="1">
    <source>
        <dbReference type="ARBA" id="ARBA00007673"/>
    </source>
</evidence>
<reference evidence="3" key="2">
    <citation type="submission" date="2021-04" db="EMBL/GenBank/DDBJ databases">
        <authorList>
            <person name="Gilroy R."/>
        </authorList>
    </citation>
    <scope>NUCLEOTIDE SEQUENCE</scope>
    <source>
        <strain evidence="3">CHK32-1732</strain>
    </source>
</reference>
<proteinExistence type="inferred from homology"/>
<organism evidence="3 4">
    <name type="scientific">Candidatus Corynebacterium avicola</name>
    <dbReference type="NCBI Taxonomy" id="2838527"/>
    <lineage>
        <taxon>Bacteria</taxon>
        <taxon>Bacillati</taxon>
        <taxon>Actinomycetota</taxon>
        <taxon>Actinomycetes</taxon>
        <taxon>Mycobacteriales</taxon>
        <taxon>Corynebacteriaceae</taxon>
        <taxon>Corynebacterium</taxon>
    </lineage>
</organism>
<keyword evidence="2" id="KW-0413">Isomerase</keyword>
<name>A0A9D1ULU1_9CORY</name>
<dbReference type="Pfam" id="PF04303">
    <property type="entry name" value="PrpF"/>
    <property type="match status" value="1"/>
</dbReference>
<dbReference type="PANTHER" id="PTHR43709:SF3">
    <property type="entry name" value="ISOMERASE YBHH-RELATED"/>
    <property type="match status" value="1"/>
</dbReference>
<reference evidence="3" key="1">
    <citation type="journal article" date="2021" name="PeerJ">
        <title>Extensive microbial diversity within the chicken gut microbiome revealed by metagenomics and culture.</title>
        <authorList>
            <person name="Gilroy R."/>
            <person name="Ravi A."/>
            <person name="Getino M."/>
            <person name="Pursley I."/>
            <person name="Horton D.L."/>
            <person name="Alikhan N.F."/>
            <person name="Baker D."/>
            <person name="Gharbi K."/>
            <person name="Hall N."/>
            <person name="Watson M."/>
            <person name="Adriaenssens E.M."/>
            <person name="Foster-Nyarko E."/>
            <person name="Jarju S."/>
            <person name="Secka A."/>
            <person name="Antonio M."/>
            <person name="Oren A."/>
            <person name="Chaudhuri R.R."/>
            <person name="La Ragione R."/>
            <person name="Hildebrand F."/>
            <person name="Pallen M.J."/>
        </authorList>
    </citation>
    <scope>NUCLEOTIDE SEQUENCE</scope>
    <source>
        <strain evidence="3">CHK32-1732</strain>
    </source>
</reference>
<evidence type="ECO:0008006" key="5">
    <source>
        <dbReference type="Google" id="ProtNLM"/>
    </source>
</evidence>